<feature type="compositionally biased region" description="Polar residues" evidence="1">
    <location>
        <begin position="72"/>
        <end position="83"/>
    </location>
</feature>
<feature type="region of interest" description="Disordered" evidence="1">
    <location>
        <begin position="1"/>
        <end position="97"/>
    </location>
</feature>
<dbReference type="EMBL" id="VIGB01000003">
    <property type="protein sequence ID" value="TQF05516.1"/>
    <property type="molecule type" value="Genomic_DNA"/>
</dbReference>
<keyword evidence="3" id="KW-1185">Reference proteome</keyword>
<reference evidence="2 3" key="1">
    <citation type="submission" date="2019-06" db="EMBL/GenBank/DDBJ databases">
        <title>Description of Kitasatospora acidophila sp. nov. isolated from pine grove soil, and reclassification of Streptomyces novaecaesareae to Kitasatospora novaeceasareae comb. nov.</title>
        <authorList>
            <person name="Kim M.J."/>
        </authorList>
    </citation>
    <scope>NUCLEOTIDE SEQUENCE [LARGE SCALE GENOMIC DNA]</scope>
    <source>
        <strain evidence="2 3">MMS16-CNU292</strain>
    </source>
</reference>
<organism evidence="2 3">
    <name type="scientific">Kitasatospora acidiphila</name>
    <dbReference type="NCBI Taxonomy" id="2567942"/>
    <lineage>
        <taxon>Bacteria</taxon>
        <taxon>Bacillati</taxon>
        <taxon>Actinomycetota</taxon>
        <taxon>Actinomycetes</taxon>
        <taxon>Kitasatosporales</taxon>
        <taxon>Streptomycetaceae</taxon>
        <taxon>Kitasatospora</taxon>
    </lineage>
</organism>
<evidence type="ECO:0000313" key="2">
    <source>
        <dbReference type="EMBL" id="TQF05516.1"/>
    </source>
</evidence>
<sequence length="97" mass="9645">MLRGGRRFGGALQTGRGHQGDAGGQGDRPAPVRAARGVARAPPSGGAGRVGGTARPPHGAGRARGPMGPQVARNSGASQDTQLSPPPDFPSVFPCRG</sequence>
<protein>
    <submittedName>
        <fullName evidence="2">Uncharacterized protein</fullName>
    </submittedName>
</protein>
<name>A0A540W917_9ACTN</name>
<proteinExistence type="predicted"/>
<dbReference type="AlphaFoldDB" id="A0A540W917"/>
<feature type="compositionally biased region" description="Low complexity" evidence="1">
    <location>
        <begin position="27"/>
        <end position="44"/>
    </location>
</feature>
<accession>A0A540W917</accession>
<gene>
    <name evidence="2" type="ORF">E6W39_28915</name>
</gene>
<evidence type="ECO:0000256" key="1">
    <source>
        <dbReference type="SAM" id="MobiDB-lite"/>
    </source>
</evidence>
<comment type="caution">
    <text evidence="2">The sequence shown here is derived from an EMBL/GenBank/DDBJ whole genome shotgun (WGS) entry which is preliminary data.</text>
</comment>
<evidence type="ECO:0000313" key="3">
    <source>
        <dbReference type="Proteomes" id="UP000319103"/>
    </source>
</evidence>
<dbReference type="Proteomes" id="UP000319103">
    <property type="component" value="Unassembled WGS sequence"/>
</dbReference>